<organism evidence="8 9">
    <name type="scientific">Trichococcus palustris</name>
    <dbReference type="NCBI Taxonomy" id="140314"/>
    <lineage>
        <taxon>Bacteria</taxon>
        <taxon>Bacillati</taxon>
        <taxon>Bacillota</taxon>
        <taxon>Bacilli</taxon>
        <taxon>Lactobacillales</taxon>
        <taxon>Carnobacteriaceae</taxon>
        <taxon>Trichococcus</taxon>
    </lineage>
</organism>
<dbReference type="Pfam" id="PF07690">
    <property type="entry name" value="MFS_1"/>
    <property type="match status" value="1"/>
</dbReference>
<dbReference type="GO" id="GO:0005886">
    <property type="term" value="C:plasma membrane"/>
    <property type="evidence" value="ECO:0007669"/>
    <property type="project" value="UniProtKB-SubCell"/>
</dbReference>
<dbReference type="EMBL" id="FJNE01000010">
    <property type="protein sequence ID" value="CZR01430.1"/>
    <property type="molecule type" value="Genomic_DNA"/>
</dbReference>
<evidence type="ECO:0000259" key="7">
    <source>
        <dbReference type="PROSITE" id="PS50850"/>
    </source>
</evidence>
<dbReference type="InterPro" id="IPR011701">
    <property type="entry name" value="MFS"/>
</dbReference>
<gene>
    <name evidence="8" type="ORF">Tpal_2647</name>
</gene>
<feature type="transmembrane region" description="Helical" evidence="6">
    <location>
        <begin position="333"/>
        <end position="354"/>
    </location>
</feature>
<feature type="transmembrane region" description="Helical" evidence="6">
    <location>
        <begin position="216"/>
        <end position="239"/>
    </location>
</feature>
<dbReference type="Proteomes" id="UP000242754">
    <property type="component" value="Unassembled WGS sequence"/>
</dbReference>
<feature type="transmembrane region" description="Helical" evidence="6">
    <location>
        <begin position="301"/>
        <end position="321"/>
    </location>
</feature>
<name>A0A143YXP4_9LACT</name>
<sequence>MGNVEKKNKSNVLLMVTLCLASFGIMADMVIIPAAGGIAAAFPAAGPGIMNYILTGPTLFMAIFSLLSGKFSQYISDKKLMIIGFGVLTVGAIFGAAFQNIYYLAFMRSLVGIGMGLLGVTAMAIISKTFVSESKRVAMIGIYNGAMSAIGAVMGLVGGFVAGFGWSYVFYLYLILIPIWIMMFFFVPDVKTKQEQADETIFEKDEKISWLKVSGLNGAFFVFCMMHGLVFYQIAILVMEMGVGEAVQSGVAASLGTVGSFVGCVTFGFSYSLFKRFTPFVCFFMMSFSYILLLIASSFMVVAIVSTLLGVAFGLGMSYYMMQSTMVVPMSKVSLSIGITTSVSAIGAFLSTYATTFLQRILHVDTIVGIIPVAIGVLLVGAILSFRFGMKETKQQMAIKKAAAVSAIGKQRIEN</sequence>
<dbReference type="OrthoDB" id="5506409at2"/>
<comment type="subcellular location">
    <subcellularLocation>
        <location evidence="1">Cell membrane</location>
        <topology evidence="1">Multi-pass membrane protein</topology>
    </subcellularLocation>
</comment>
<dbReference type="STRING" id="140314.SAMN04488076_1173"/>
<keyword evidence="5 6" id="KW-0472">Membrane</keyword>
<evidence type="ECO:0000256" key="5">
    <source>
        <dbReference type="ARBA" id="ARBA00023136"/>
    </source>
</evidence>
<evidence type="ECO:0000256" key="6">
    <source>
        <dbReference type="SAM" id="Phobius"/>
    </source>
</evidence>
<reference evidence="8 9" key="1">
    <citation type="submission" date="2016-02" db="EMBL/GenBank/DDBJ databases">
        <authorList>
            <person name="Wen L."/>
            <person name="He K."/>
            <person name="Yang H."/>
        </authorList>
    </citation>
    <scope>NUCLEOTIDE SEQUENCE [LARGE SCALE GENOMIC DNA]</scope>
    <source>
        <strain evidence="8">Trichococcus palustris</strain>
    </source>
</reference>
<feature type="transmembrane region" description="Helical" evidence="6">
    <location>
        <begin position="277"/>
        <end position="295"/>
    </location>
</feature>
<feature type="transmembrane region" description="Helical" evidence="6">
    <location>
        <begin position="168"/>
        <end position="187"/>
    </location>
</feature>
<dbReference type="GO" id="GO:0022857">
    <property type="term" value="F:transmembrane transporter activity"/>
    <property type="evidence" value="ECO:0007669"/>
    <property type="project" value="InterPro"/>
</dbReference>
<dbReference type="InterPro" id="IPR036259">
    <property type="entry name" value="MFS_trans_sf"/>
</dbReference>
<dbReference type="SUPFAM" id="SSF103473">
    <property type="entry name" value="MFS general substrate transporter"/>
    <property type="match status" value="1"/>
</dbReference>
<protein>
    <recommendedName>
        <fullName evidence="7">Major facilitator superfamily (MFS) profile domain-containing protein</fullName>
    </recommendedName>
</protein>
<keyword evidence="2" id="KW-0813">Transport</keyword>
<feature type="domain" description="Major facilitator superfamily (MFS) profile" evidence="7">
    <location>
        <begin position="12"/>
        <end position="393"/>
    </location>
</feature>
<dbReference type="AlphaFoldDB" id="A0A143YXP4"/>
<feature type="transmembrane region" description="Helical" evidence="6">
    <location>
        <begin position="251"/>
        <end position="270"/>
    </location>
</feature>
<feature type="transmembrane region" description="Helical" evidence="6">
    <location>
        <begin position="366"/>
        <end position="390"/>
    </location>
</feature>
<keyword evidence="9" id="KW-1185">Reference proteome</keyword>
<evidence type="ECO:0000313" key="8">
    <source>
        <dbReference type="EMBL" id="CZR01430.1"/>
    </source>
</evidence>
<evidence type="ECO:0000313" key="9">
    <source>
        <dbReference type="Proteomes" id="UP000242754"/>
    </source>
</evidence>
<dbReference type="InterPro" id="IPR020846">
    <property type="entry name" value="MFS_dom"/>
</dbReference>
<dbReference type="PANTHER" id="PTHR23501:SF191">
    <property type="entry name" value="VACUOLAR BASIC AMINO ACID TRANSPORTER 4"/>
    <property type="match status" value="1"/>
</dbReference>
<feature type="transmembrane region" description="Helical" evidence="6">
    <location>
        <begin position="12"/>
        <end position="43"/>
    </location>
</feature>
<dbReference type="PANTHER" id="PTHR23501">
    <property type="entry name" value="MAJOR FACILITATOR SUPERFAMILY"/>
    <property type="match status" value="1"/>
</dbReference>
<evidence type="ECO:0000256" key="2">
    <source>
        <dbReference type="ARBA" id="ARBA00022448"/>
    </source>
</evidence>
<evidence type="ECO:0000256" key="4">
    <source>
        <dbReference type="ARBA" id="ARBA00022989"/>
    </source>
</evidence>
<evidence type="ECO:0000256" key="1">
    <source>
        <dbReference type="ARBA" id="ARBA00004651"/>
    </source>
</evidence>
<feature type="transmembrane region" description="Helical" evidence="6">
    <location>
        <begin position="105"/>
        <end position="126"/>
    </location>
</feature>
<feature type="transmembrane region" description="Helical" evidence="6">
    <location>
        <begin position="138"/>
        <end position="162"/>
    </location>
</feature>
<feature type="transmembrane region" description="Helical" evidence="6">
    <location>
        <begin position="80"/>
        <end position="99"/>
    </location>
</feature>
<accession>A0A143YXP4</accession>
<dbReference type="Gene3D" id="1.20.1250.20">
    <property type="entry name" value="MFS general substrate transporter like domains"/>
    <property type="match status" value="1"/>
</dbReference>
<feature type="transmembrane region" description="Helical" evidence="6">
    <location>
        <begin position="49"/>
        <end position="68"/>
    </location>
</feature>
<proteinExistence type="predicted"/>
<keyword evidence="4 6" id="KW-1133">Transmembrane helix</keyword>
<dbReference type="PROSITE" id="PS50850">
    <property type="entry name" value="MFS"/>
    <property type="match status" value="1"/>
</dbReference>
<keyword evidence="3 6" id="KW-0812">Transmembrane</keyword>
<evidence type="ECO:0000256" key="3">
    <source>
        <dbReference type="ARBA" id="ARBA00022692"/>
    </source>
</evidence>